<reference evidence="1 2" key="1">
    <citation type="journal article" date="2012" name="BMC Genomics">
        <title>Comparative genomics of the white-rot fungi, Phanerochaete carnosa and P. chrysosporium, to elucidate the genetic basis of the distinct wood types they colonize.</title>
        <authorList>
            <person name="Suzuki H."/>
            <person name="MacDonald J."/>
            <person name="Syed K."/>
            <person name="Salamov A."/>
            <person name="Hori C."/>
            <person name="Aerts A."/>
            <person name="Henrissat B."/>
            <person name="Wiebenga A."/>
            <person name="vanKuyk P.A."/>
            <person name="Barry K."/>
            <person name="Lindquist E."/>
            <person name="LaButti K."/>
            <person name="Lapidus A."/>
            <person name="Lucas S."/>
            <person name="Coutinho P."/>
            <person name="Gong Y."/>
            <person name="Samejima M."/>
            <person name="Mahadevan R."/>
            <person name="Abou-Zaid M."/>
            <person name="de Vries R.P."/>
            <person name="Igarashi K."/>
            <person name="Yadav J.S."/>
            <person name="Grigoriev I.V."/>
            <person name="Master E.R."/>
        </authorList>
    </citation>
    <scope>NUCLEOTIDE SEQUENCE [LARGE SCALE GENOMIC DNA]</scope>
    <source>
        <strain evidence="1 2">HHB-10118-sp</strain>
    </source>
</reference>
<evidence type="ECO:0000313" key="1">
    <source>
        <dbReference type="EMBL" id="EKM49916.1"/>
    </source>
</evidence>
<proteinExistence type="predicted"/>
<organism evidence="1 2">
    <name type="scientific">Phanerochaete carnosa (strain HHB-10118-sp)</name>
    <name type="common">White-rot fungus</name>
    <name type="synonym">Peniophora carnosa</name>
    <dbReference type="NCBI Taxonomy" id="650164"/>
    <lineage>
        <taxon>Eukaryota</taxon>
        <taxon>Fungi</taxon>
        <taxon>Dikarya</taxon>
        <taxon>Basidiomycota</taxon>
        <taxon>Agaricomycotina</taxon>
        <taxon>Agaricomycetes</taxon>
        <taxon>Polyporales</taxon>
        <taxon>Phanerochaetaceae</taxon>
        <taxon>Phanerochaete</taxon>
    </lineage>
</organism>
<dbReference type="OrthoDB" id="3257713at2759"/>
<dbReference type="AlphaFoldDB" id="K5UK13"/>
<dbReference type="InParanoid" id="K5UK13"/>
<accession>K5UK13</accession>
<dbReference type="RefSeq" id="XP_007401116.1">
    <property type="nucleotide sequence ID" value="XM_007401054.1"/>
</dbReference>
<protein>
    <submittedName>
        <fullName evidence="1">Uncharacterized protein</fullName>
    </submittedName>
</protein>
<sequence>FLSEFVPSTCPFSQKTLTNHLISSALSVLRVESHAKVVGRIVTLYTNGWSASNFHHFQGFSITTE</sequence>
<dbReference type="HOGENOM" id="CLU_2855972_0_0_1"/>
<evidence type="ECO:0000313" key="2">
    <source>
        <dbReference type="Proteomes" id="UP000008370"/>
    </source>
</evidence>
<gene>
    <name evidence="1" type="ORF">PHACADRAFT_105853</name>
</gene>
<feature type="non-terminal residue" evidence="1">
    <location>
        <position position="1"/>
    </location>
</feature>
<dbReference type="KEGG" id="pco:PHACADRAFT_105853"/>
<dbReference type="Proteomes" id="UP000008370">
    <property type="component" value="Unassembled WGS sequence"/>
</dbReference>
<dbReference type="GeneID" id="18907372"/>
<dbReference type="EMBL" id="JH930479">
    <property type="protein sequence ID" value="EKM49916.1"/>
    <property type="molecule type" value="Genomic_DNA"/>
</dbReference>
<name>K5UK13_PHACS</name>
<keyword evidence="2" id="KW-1185">Reference proteome</keyword>